<evidence type="ECO:0000256" key="1">
    <source>
        <dbReference type="SAM" id="MobiDB-lite"/>
    </source>
</evidence>
<dbReference type="InterPro" id="IPR021973">
    <property type="entry name" value="SprA-related"/>
</dbReference>
<keyword evidence="3" id="KW-1185">Reference proteome</keyword>
<organism evidence="2 3">
    <name type="scientific">Pelovirga terrestris</name>
    <dbReference type="NCBI Taxonomy" id="2771352"/>
    <lineage>
        <taxon>Bacteria</taxon>
        <taxon>Pseudomonadati</taxon>
        <taxon>Thermodesulfobacteriota</taxon>
        <taxon>Desulfuromonadia</taxon>
        <taxon>Geobacterales</taxon>
        <taxon>Geobacteraceae</taxon>
        <taxon>Pelovirga</taxon>
    </lineage>
</organism>
<dbReference type="RefSeq" id="WP_191153738.1">
    <property type="nucleotide sequence ID" value="NZ_JACWUN010000002.1"/>
</dbReference>
<dbReference type="Proteomes" id="UP000632828">
    <property type="component" value="Unassembled WGS sequence"/>
</dbReference>
<feature type="region of interest" description="Disordered" evidence="1">
    <location>
        <begin position="161"/>
        <end position="187"/>
    </location>
</feature>
<accession>A0A8J6UGC0</accession>
<gene>
    <name evidence="2" type="ORF">ICT70_02130</name>
</gene>
<feature type="compositionally biased region" description="Basic and acidic residues" evidence="1">
    <location>
        <begin position="174"/>
        <end position="183"/>
    </location>
</feature>
<evidence type="ECO:0000313" key="3">
    <source>
        <dbReference type="Proteomes" id="UP000632828"/>
    </source>
</evidence>
<evidence type="ECO:0000313" key="2">
    <source>
        <dbReference type="EMBL" id="MBD1399463.1"/>
    </source>
</evidence>
<dbReference type="Pfam" id="PF12118">
    <property type="entry name" value="SprA-related"/>
    <property type="match status" value="1"/>
</dbReference>
<proteinExistence type="predicted"/>
<name>A0A8J6UGC0_9BACT</name>
<dbReference type="EMBL" id="JACWUN010000002">
    <property type="protein sequence ID" value="MBD1399463.1"/>
    <property type="molecule type" value="Genomic_DNA"/>
</dbReference>
<evidence type="ECO:0008006" key="4">
    <source>
        <dbReference type="Google" id="ProtNLM"/>
    </source>
</evidence>
<dbReference type="AlphaFoldDB" id="A0A8J6UGC0"/>
<reference evidence="2" key="1">
    <citation type="submission" date="2020-09" db="EMBL/GenBank/DDBJ databases">
        <title>Pelobacter alkaliphilus sp. nov., a novel anaerobic arsenate-reducing bacterium from terrestrial mud volcano.</title>
        <authorList>
            <person name="Khomyakova M.A."/>
            <person name="Merkel A.Y."/>
            <person name="Slobodkin A.I."/>
        </authorList>
    </citation>
    <scope>NUCLEOTIDE SEQUENCE</scope>
    <source>
        <strain evidence="2">M08fum</strain>
    </source>
</reference>
<comment type="caution">
    <text evidence="2">The sequence shown here is derived from an EMBL/GenBank/DDBJ whole genome shotgun (WGS) entry which is preliminary data.</text>
</comment>
<sequence>MADFLIHSGTYNSLRATEMIPHFGLAHAASVRNDGDPESGHYREKVNNKPSGFAAATDRLELSREAIEIRELQLRDQEVRAHEAAHAAAGGSYAGAPSYDYQRGPDGRTYAVGGSVSIDLSPIPGDPQATLQKAQQVRAAALAPAQPSAQDMKVAQQAQALATQARSDMSQEQIAERERRLSSDDNAESGFAVEQGISAYVRGIHDAGPARLEIYS</sequence>
<protein>
    <recommendedName>
        <fullName evidence="4">SprA-related family protein</fullName>
    </recommendedName>
</protein>